<protein>
    <recommendedName>
        <fullName evidence="1">DUF6896 domain-containing protein</fullName>
    </recommendedName>
</protein>
<evidence type="ECO:0000313" key="3">
    <source>
        <dbReference type="Proteomes" id="UP000051682"/>
    </source>
</evidence>
<accession>A0A0Q3LMP5</accession>
<keyword evidence="3" id="KW-1185">Reference proteome</keyword>
<dbReference type="EMBL" id="LLYZ01000020">
    <property type="protein sequence ID" value="KQK24569.1"/>
    <property type="molecule type" value="Genomic_DNA"/>
</dbReference>
<sequence length="133" mass="16025">MVEQILNDYISFIENFEKAIREKYSINKSNRILSGIGFCFQREGELDKYSYRFHGAGCCIQKDGIICDYDYSVSNISFSLWEFRQFIMTHPKYKDENLSDNYLEIELYHLIEKEKLSWMTWGGTIWKVYEYIM</sequence>
<proteinExistence type="predicted"/>
<dbReference type="InterPro" id="IPR054191">
    <property type="entry name" value="DUF6896"/>
</dbReference>
<dbReference type="RefSeq" id="WP_056016915.1">
    <property type="nucleotide sequence ID" value="NZ_LLYZ01000020.1"/>
</dbReference>
<evidence type="ECO:0000259" key="1">
    <source>
        <dbReference type="Pfam" id="PF21837"/>
    </source>
</evidence>
<dbReference type="Pfam" id="PF21837">
    <property type="entry name" value="DUF6896"/>
    <property type="match status" value="1"/>
</dbReference>
<dbReference type="AlphaFoldDB" id="A0A0Q3LMP5"/>
<name>A0A0Q3LMP5_9FLAO</name>
<gene>
    <name evidence="2" type="ORF">AR438_15370</name>
</gene>
<organism evidence="2 3">
    <name type="scientific">Chryseobacterium aquaticum</name>
    <dbReference type="NCBI Taxonomy" id="452084"/>
    <lineage>
        <taxon>Bacteria</taxon>
        <taxon>Pseudomonadati</taxon>
        <taxon>Bacteroidota</taxon>
        <taxon>Flavobacteriia</taxon>
        <taxon>Flavobacteriales</taxon>
        <taxon>Weeksellaceae</taxon>
        <taxon>Chryseobacterium group</taxon>
        <taxon>Chryseobacterium</taxon>
    </lineage>
</organism>
<dbReference type="Proteomes" id="UP000051682">
    <property type="component" value="Unassembled WGS sequence"/>
</dbReference>
<feature type="domain" description="DUF6896" evidence="1">
    <location>
        <begin position="3"/>
        <end position="126"/>
    </location>
</feature>
<evidence type="ECO:0000313" key="2">
    <source>
        <dbReference type="EMBL" id="KQK24569.1"/>
    </source>
</evidence>
<dbReference type="OrthoDB" id="709560at2"/>
<comment type="caution">
    <text evidence="2">The sequence shown here is derived from an EMBL/GenBank/DDBJ whole genome shotgun (WGS) entry which is preliminary data.</text>
</comment>
<reference evidence="2 3" key="1">
    <citation type="submission" date="2015-10" db="EMBL/GenBank/DDBJ databases">
        <title>Chryseobacterium aquaticum genome.</title>
        <authorList>
            <person name="Newman J.D."/>
            <person name="Ferguson M.B."/>
            <person name="Miller J.R."/>
        </authorList>
    </citation>
    <scope>NUCLEOTIDE SEQUENCE [LARGE SCALE GENOMIC DNA]</scope>
    <source>
        <strain evidence="2 3">KCTC 12483</strain>
    </source>
</reference>